<evidence type="ECO:0000259" key="7">
    <source>
        <dbReference type="PROSITE" id="PS51820"/>
    </source>
</evidence>
<dbReference type="OrthoDB" id="1090159at2"/>
<dbReference type="PANTHER" id="PTHR22600:SF57">
    <property type="entry name" value="BETA-N-ACETYLHEXOSAMINIDASE"/>
    <property type="match status" value="1"/>
</dbReference>
<reference evidence="8 9" key="1">
    <citation type="submission" date="2018-08" db="EMBL/GenBank/DDBJ databases">
        <title>Pallidiluteibacterium maritimus gen. nov., sp. nov., isolated from coastal sediment.</title>
        <authorList>
            <person name="Zhou L.Y."/>
        </authorList>
    </citation>
    <scope>NUCLEOTIDE SEQUENCE [LARGE SCALE GENOMIC DNA]</scope>
    <source>
        <strain evidence="8 9">XSD2</strain>
    </source>
</reference>
<dbReference type="GO" id="GO:0016020">
    <property type="term" value="C:membrane"/>
    <property type="evidence" value="ECO:0007669"/>
    <property type="project" value="TreeGrafter"/>
</dbReference>
<dbReference type="PANTHER" id="PTHR22600">
    <property type="entry name" value="BETA-HEXOSAMINIDASE"/>
    <property type="match status" value="1"/>
</dbReference>
<evidence type="ECO:0000256" key="3">
    <source>
        <dbReference type="ARBA" id="ARBA00012663"/>
    </source>
</evidence>
<dbReference type="InterPro" id="IPR015882">
    <property type="entry name" value="HEX_bac_N"/>
</dbReference>
<comment type="caution">
    <text evidence="8">The sequence shown here is derived from an EMBL/GenBank/DDBJ whole genome shotgun (WGS) entry which is preliminary data.</text>
</comment>
<dbReference type="GO" id="GO:0005975">
    <property type="term" value="P:carbohydrate metabolic process"/>
    <property type="evidence" value="ECO:0007669"/>
    <property type="project" value="InterPro"/>
</dbReference>
<dbReference type="CDD" id="cd06563">
    <property type="entry name" value="GH20_chitobiase-like"/>
    <property type="match status" value="1"/>
</dbReference>
<dbReference type="PROSITE" id="PS51820">
    <property type="entry name" value="PA14"/>
    <property type="match status" value="1"/>
</dbReference>
<feature type="active site" description="Proton donor" evidence="6">
    <location>
        <position position="347"/>
    </location>
</feature>
<feature type="domain" description="PA14" evidence="7">
    <location>
        <begin position="625"/>
        <end position="759"/>
    </location>
</feature>
<evidence type="ECO:0000313" key="9">
    <source>
        <dbReference type="Proteomes" id="UP000265926"/>
    </source>
</evidence>
<dbReference type="InterPro" id="IPR011658">
    <property type="entry name" value="PA14_dom"/>
</dbReference>
<dbReference type="PRINTS" id="PR00738">
    <property type="entry name" value="GLHYDRLASE20"/>
</dbReference>
<dbReference type="Gene3D" id="3.20.20.80">
    <property type="entry name" value="Glycosidases"/>
    <property type="match status" value="1"/>
</dbReference>
<sequence length="762" mass="87073">MKSTLFAFFCMLVVVSCQTQQEPISIIPEPQKTEPGTGYYQLKDHLSIGISDDHLANAAEYLKETLNKATGFDIQIQNGSGDISLVLEKTEGNEGAYSLQVTKSGITLTANQYRGIVSGIASLRQLLPMNIELAATENTNINWKVPVVSITDEPRFSYRGLHLDVSRHFFSKKEVEDLLDLMAMYKLNKFHWHLTDDQGWRIEIKQYPLLTEKGAWRKYNSQDLENLRMAKAEDNPDFLLPEEKMKVMEGDTLYGGYYTQDEISQVVAYAAQRGIDVIPEIDMPGHFLAAIENYNGVACFDDVKWESGSFSPPVCPGKNSAIEFCENVYREVFQLFPYEYVHIGGDEVNKTNWKKCPDCQKRMRENGLQNEEELQAWFIKAMEKFFNENNKKLIGWDEIEEGGLSPTATIMWWRGWKPHSVPVATASGNKAIITTTDRFYFDYRPDEKTLQKLYDYEPIMPGLSAEQEKLVWGVQANIWTEWIPSVPRLHYMTLPRMLALSEISWQNPSQKNWEQFQKKVELNLHRFDLMNMNYYIQKMDGFYSSNMFIGQDTLTIKSGYNKATIRYTIDGTFPDAQSKEYTEPIVINESTDFIFRYFYPDGKKGDLFKTRYIKGDYLPAKDTMLTKEGLTATWHKYRGSSCLEIEEAPVNGHYPVANISIPDGVKGDIGLMITGFINAPENDIYIFRLLSDDGSILYIDGKEVVNNDGPHSPKEKIGMMALSKGYHSIKVLYFDHNGGTLKLSVSNSKDVDITNTAGLFKQ</sequence>
<dbReference type="GO" id="GO:0030203">
    <property type="term" value="P:glycosaminoglycan metabolic process"/>
    <property type="evidence" value="ECO:0007669"/>
    <property type="project" value="TreeGrafter"/>
</dbReference>
<evidence type="ECO:0000256" key="6">
    <source>
        <dbReference type="PIRSR" id="PIRSR625705-1"/>
    </source>
</evidence>
<evidence type="ECO:0000256" key="4">
    <source>
        <dbReference type="ARBA" id="ARBA00022801"/>
    </source>
</evidence>
<dbReference type="SUPFAM" id="SSF55545">
    <property type="entry name" value="beta-N-acetylhexosaminidase-like domain"/>
    <property type="match status" value="1"/>
</dbReference>
<dbReference type="InterPro" id="IPR015883">
    <property type="entry name" value="Glyco_hydro_20_cat"/>
</dbReference>
<comment type="similarity">
    <text evidence="2">Belongs to the glycosyl hydrolase 20 family.</text>
</comment>
<dbReference type="InterPro" id="IPR025705">
    <property type="entry name" value="Beta_hexosaminidase_sua/sub"/>
</dbReference>
<keyword evidence="9" id="KW-1185">Reference proteome</keyword>
<dbReference type="Pfam" id="PF13290">
    <property type="entry name" value="CHB_HEX_C_1"/>
    <property type="match status" value="1"/>
</dbReference>
<dbReference type="SUPFAM" id="SSF51445">
    <property type="entry name" value="(Trans)glycosidases"/>
    <property type="match status" value="1"/>
</dbReference>
<dbReference type="Proteomes" id="UP000265926">
    <property type="component" value="Unassembled WGS sequence"/>
</dbReference>
<dbReference type="Gene3D" id="3.90.182.10">
    <property type="entry name" value="Toxin - Anthrax Protective Antigen,domain 1"/>
    <property type="match status" value="1"/>
</dbReference>
<dbReference type="Gene3D" id="3.30.379.10">
    <property type="entry name" value="Chitobiase/beta-hexosaminidase domain 2-like"/>
    <property type="match status" value="1"/>
</dbReference>
<dbReference type="PROSITE" id="PS51257">
    <property type="entry name" value="PROKAR_LIPOPROTEIN"/>
    <property type="match status" value="1"/>
</dbReference>
<evidence type="ECO:0000256" key="1">
    <source>
        <dbReference type="ARBA" id="ARBA00001231"/>
    </source>
</evidence>
<dbReference type="GO" id="GO:0004563">
    <property type="term" value="F:beta-N-acetylhexosaminidase activity"/>
    <property type="evidence" value="ECO:0007669"/>
    <property type="project" value="UniProtKB-EC"/>
</dbReference>
<organism evidence="8 9">
    <name type="scientific">Maribellus luteus</name>
    <dbReference type="NCBI Taxonomy" id="2305463"/>
    <lineage>
        <taxon>Bacteria</taxon>
        <taxon>Pseudomonadati</taxon>
        <taxon>Bacteroidota</taxon>
        <taxon>Bacteroidia</taxon>
        <taxon>Marinilabiliales</taxon>
        <taxon>Prolixibacteraceae</taxon>
        <taxon>Maribellus</taxon>
    </lineage>
</organism>
<dbReference type="AlphaFoldDB" id="A0A399SYP6"/>
<comment type="catalytic activity">
    <reaction evidence="1">
        <text>Hydrolysis of terminal non-reducing N-acetyl-D-hexosamine residues in N-acetyl-beta-D-hexosaminides.</text>
        <dbReference type="EC" id="3.2.1.52"/>
    </reaction>
</comment>
<dbReference type="Pfam" id="PF07691">
    <property type="entry name" value="PA14"/>
    <property type="match status" value="1"/>
</dbReference>
<accession>A0A399SYP6</accession>
<proteinExistence type="inferred from homology"/>
<dbReference type="SMART" id="SM00758">
    <property type="entry name" value="PA14"/>
    <property type="match status" value="1"/>
</dbReference>
<dbReference type="EC" id="3.2.1.52" evidence="3"/>
<dbReference type="RefSeq" id="WP_119437012.1">
    <property type="nucleotide sequence ID" value="NZ_QWGR01000003.1"/>
</dbReference>
<dbReference type="InterPro" id="IPR037524">
    <property type="entry name" value="PA14/GLEYA"/>
</dbReference>
<evidence type="ECO:0000256" key="5">
    <source>
        <dbReference type="ARBA" id="ARBA00023295"/>
    </source>
</evidence>
<keyword evidence="4" id="KW-0378">Hydrolase</keyword>
<keyword evidence="5" id="KW-0326">Glycosidase</keyword>
<dbReference type="Pfam" id="PF00728">
    <property type="entry name" value="Glyco_hydro_20"/>
    <property type="match status" value="1"/>
</dbReference>
<dbReference type="SUPFAM" id="SSF56988">
    <property type="entry name" value="Anthrax protective antigen"/>
    <property type="match status" value="1"/>
</dbReference>
<dbReference type="InterPro" id="IPR017853">
    <property type="entry name" value="GH"/>
</dbReference>
<dbReference type="EMBL" id="QWGR01000003">
    <property type="protein sequence ID" value="RIJ49126.1"/>
    <property type="molecule type" value="Genomic_DNA"/>
</dbReference>
<dbReference type="InterPro" id="IPR029018">
    <property type="entry name" value="Hex-like_dom2"/>
</dbReference>
<gene>
    <name evidence="8" type="ORF">D1614_06065</name>
</gene>
<name>A0A399SYP6_9BACT</name>
<evidence type="ECO:0000256" key="2">
    <source>
        <dbReference type="ARBA" id="ARBA00006285"/>
    </source>
</evidence>
<dbReference type="InterPro" id="IPR059177">
    <property type="entry name" value="GH29D-like_dom"/>
</dbReference>
<evidence type="ECO:0000313" key="8">
    <source>
        <dbReference type="EMBL" id="RIJ49126.1"/>
    </source>
</evidence>
<protein>
    <recommendedName>
        <fullName evidence="3">beta-N-acetylhexosaminidase</fullName>
        <ecNumber evidence="3">3.2.1.52</ecNumber>
    </recommendedName>
</protein>
<dbReference type="Pfam" id="PF02838">
    <property type="entry name" value="Glyco_hydro_20b"/>
    <property type="match status" value="1"/>
</dbReference>